<evidence type="ECO:0000313" key="3">
    <source>
        <dbReference type="Proteomes" id="UP000442469"/>
    </source>
</evidence>
<reference evidence="2 3" key="1">
    <citation type="submission" date="2019-11" db="EMBL/GenBank/DDBJ databases">
        <title>Draft genome sequences of five Paenibacillus species of dairy origin.</title>
        <authorList>
            <person name="Olajide A.M."/>
            <person name="Chen S."/>
            <person name="Lapointe G."/>
        </authorList>
    </citation>
    <scope>NUCLEOTIDE SEQUENCE [LARGE SCALE GENOMIC DNA]</scope>
    <source>
        <strain evidence="2 3">3CT49</strain>
    </source>
</reference>
<evidence type="ECO:0000256" key="1">
    <source>
        <dbReference type="SAM" id="Coils"/>
    </source>
</evidence>
<dbReference type="AlphaFoldDB" id="A0A6N8F279"/>
<dbReference type="Proteomes" id="UP000442469">
    <property type="component" value="Unassembled WGS sequence"/>
</dbReference>
<feature type="coiled-coil region" evidence="1">
    <location>
        <begin position="242"/>
        <end position="279"/>
    </location>
</feature>
<name>A0A6N8F279_PAEMA</name>
<sequence length="344" mass="37463">MLKTLKMSTEKLKVKSFQLADASDHPNKVPFKCALFAVDQPSDGSPMGAGGKKIRISSSVCDQYLQTFVGMAFNIDYVNGMTDHDPRFKVAVIEKAYRSMDGFAWVDGYVYGKDFPDVIATIRYYNGLVEKYGWTEYQFGASLEMTASVKGAEDDENILDVIEFCGTGAAILFADSAAFKSTTFAAKNHKPNEEVSDLDAKELKEMLDGFKSEISASFEKVIGEVKTEVGAIKTELESVKAAKEADEKKTAEEQAAADLKAAKDEAEALKQELADLKAGKTSIPPAEPERKTATAAQLLAKYGKTLGDDEGNDHASFCAAVDQMGLDPVQSLTLKLKHKEISQQ</sequence>
<protein>
    <submittedName>
        <fullName evidence="2">3-oxoacyl-ACP reductase</fullName>
    </submittedName>
</protein>
<evidence type="ECO:0000313" key="2">
    <source>
        <dbReference type="EMBL" id="MUG26055.1"/>
    </source>
</evidence>
<dbReference type="RefSeq" id="WP_155621295.1">
    <property type="nucleotide sequence ID" value="NZ_WNZZ01000034.1"/>
</dbReference>
<dbReference type="EMBL" id="WNZZ01000034">
    <property type="protein sequence ID" value="MUG26055.1"/>
    <property type="molecule type" value="Genomic_DNA"/>
</dbReference>
<comment type="caution">
    <text evidence="2">The sequence shown here is derived from an EMBL/GenBank/DDBJ whole genome shotgun (WGS) entry which is preliminary data.</text>
</comment>
<accession>A0A6N8F279</accession>
<keyword evidence="1" id="KW-0175">Coiled coil</keyword>
<organism evidence="2 3">
    <name type="scientific">Paenibacillus macerans</name>
    <name type="common">Bacillus macerans</name>
    <dbReference type="NCBI Taxonomy" id="44252"/>
    <lineage>
        <taxon>Bacteria</taxon>
        <taxon>Bacillati</taxon>
        <taxon>Bacillota</taxon>
        <taxon>Bacilli</taxon>
        <taxon>Bacillales</taxon>
        <taxon>Paenibacillaceae</taxon>
        <taxon>Paenibacillus</taxon>
    </lineage>
</organism>
<gene>
    <name evidence="2" type="ORF">GNQ08_27210</name>
</gene>
<proteinExistence type="predicted"/>